<comment type="caution">
    <text evidence="8">The sequence shown here is derived from an EMBL/GenBank/DDBJ whole genome shotgun (WGS) entry which is preliminary data.</text>
</comment>
<evidence type="ECO:0000256" key="5">
    <source>
        <dbReference type="ARBA" id="ARBA00023242"/>
    </source>
</evidence>
<dbReference type="AlphaFoldDB" id="A0A443S2A3"/>
<dbReference type="Proteomes" id="UP000288716">
    <property type="component" value="Unassembled WGS sequence"/>
</dbReference>
<evidence type="ECO:0000256" key="1">
    <source>
        <dbReference type="ARBA" id="ARBA00004123"/>
    </source>
</evidence>
<dbReference type="Gene3D" id="3.30.70.330">
    <property type="match status" value="2"/>
</dbReference>
<dbReference type="GO" id="GO:0005634">
    <property type="term" value="C:nucleus"/>
    <property type="evidence" value="ECO:0007669"/>
    <property type="project" value="UniProtKB-SubCell"/>
</dbReference>
<keyword evidence="5" id="KW-0539">Nucleus</keyword>
<gene>
    <name evidence="8" type="ORF">B4U80_11801</name>
</gene>
<dbReference type="STRING" id="299467.A0A443S2A3"/>
<dbReference type="GO" id="GO:0005737">
    <property type="term" value="C:cytoplasm"/>
    <property type="evidence" value="ECO:0007669"/>
    <property type="project" value="TreeGrafter"/>
</dbReference>
<dbReference type="GO" id="GO:0006397">
    <property type="term" value="P:mRNA processing"/>
    <property type="evidence" value="ECO:0007669"/>
    <property type="project" value="UniProtKB-KW"/>
</dbReference>
<dbReference type="GO" id="GO:0003729">
    <property type="term" value="F:mRNA binding"/>
    <property type="evidence" value="ECO:0007669"/>
    <property type="project" value="TreeGrafter"/>
</dbReference>
<comment type="subcellular location">
    <subcellularLocation>
        <location evidence="1">Nucleus</location>
    </subcellularLocation>
</comment>
<protein>
    <recommendedName>
        <fullName evidence="7">RRM domain-containing protein</fullName>
    </recommendedName>
</protein>
<dbReference type="EMBL" id="NCKV01011291">
    <property type="protein sequence ID" value="RWS21668.1"/>
    <property type="molecule type" value="Genomic_DNA"/>
</dbReference>
<dbReference type="VEuPathDB" id="VectorBase:LDEU010372"/>
<keyword evidence="9" id="KW-1185">Reference proteome</keyword>
<dbReference type="SUPFAM" id="SSF140856">
    <property type="entry name" value="USP8 N-terminal domain-like"/>
    <property type="match status" value="1"/>
</dbReference>
<accession>A0A443S2A3</accession>
<keyword evidence="2" id="KW-0507">mRNA processing</keyword>
<dbReference type="InterPro" id="IPR035979">
    <property type="entry name" value="RBD_domain_sf"/>
</dbReference>
<evidence type="ECO:0000256" key="2">
    <source>
        <dbReference type="ARBA" id="ARBA00022664"/>
    </source>
</evidence>
<dbReference type="PANTHER" id="PTHR23003">
    <property type="entry name" value="RNA RECOGNITION MOTIF RRM DOMAIN CONTAINING PROTEIN"/>
    <property type="match status" value="1"/>
</dbReference>
<feature type="domain" description="RRM" evidence="7">
    <location>
        <begin position="220"/>
        <end position="294"/>
    </location>
</feature>
<reference evidence="8 9" key="1">
    <citation type="journal article" date="2018" name="Gigascience">
        <title>Genomes of trombidid mites reveal novel predicted allergens and laterally-transferred genes associated with secondary metabolism.</title>
        <authorList>
            <person name="Dong X."/>
            <person name="Chaisiri K."/>
            <person name="Xia D."/>
            <person name="Armstrong S.D."/>
            <person name="Fang Y."/>
            <person name="Donnelly M.J."/>
            <person name="Kadowaki T."/>
            <person name="McGarry J.W."/>
            <person name="Darby A.C."/>
            <person name="Makepeace B.L."/>
        </authorList>
    </citation>
    <scope>NUCLEOTIDE SEQUENCE [LARGE SCALE GENOMIC DNA]</scope>
    <source>
        <strain evidence="8">UoL-UT</strain>
    </source>
</reference>
<dbReference type="InterPro" id="IPR012677">
    <property type="entry name" value="Nucleotide-bd_a/b_plait_sf"/>
</dbReference>
<dbReference type="Pfam" id="PF00076">
    <property type="entry name" value="RRM_1"/>
    <property type="match status" value="2"/>
</dbReference>
<evidence type="ECO:0000256" key="4">
    <source>
        <dbReference type="ARBA" id="ARBA00022884"/>
    </source>
</evidence>
<dbReference type="OrthoDB" id="10044938at2759"/>
<evidence type="ECO:0000313" key="9">
    <source>
        <dbReference type="Proteomes" id="UP000288716"/>
    </source>
</evidence>
<keyword evidence="3" id="KW-0677">Repeat</keyword>
<dbReference type="SUPFAM" id="SSF54928">
    <property type="entry name" value="RNA-binding domain, RBD"/>
    <property type="match status" value="2"/>
</dbReference>
<feature type="domain" description="RRM" evidence="7">
    <location>
        <begin position="137"/>
        <end position="211"/>
    </location>
</feature>
<keyword evidence="4 6" id="KW-0694">RNA-binding</keyword>
<dbReference type="InterPro" id="IPR050374">
    <property type="entry name" value="RRT5_SRSF_SR"/>
</dbReference>
<dbReference type="InterPro" id="IPR000504">
    <property type="entry name" value="RRM_dom"/>
</dbReference>
<dbReference type="PROSITE" id="PS50102">
    <property type="entry name" value="RRM"/>
    <property type="match status" value="2"/>
</dbReference>
<evidence type="ECO:0000256" key="3">
    <source>
        <dbReference type="ARBA" id="ARBA00022737"/>
    </source>
</evidence>
<dbReference type="PANTHER" id="PTHR23003:SF62">
    <property type="entry name" value="SERINE_ARGININE (SR)-TYPE SHUTTLING MRNA BINDING PROTEIN NPL3"/>
    <property type="match status" value="1"/>
</dbReference>
<evidence type="ECO:0000259" key="7">
    <source>
        <dbReference type="PROSITE" id="PS50102"/>
    </source>
</evidence>
<dbReference type="CDD" id="cd00590">
    <property type="entry name" value="RRM_SF"/>
    <property type="match status" value="2"/>
</dbReference>
<dbReference type="InterPro" id="IPR003954">
    <property type="entry name" value="RRM_euk-type"/>
</dbReference>
<dbReference type="SMART" id="SM00360">
    <property type="entry name" value="RRM"/>
    <property type="match status" value="2"/>
</dbReference>
<evidence type="ECO:0000313" key="8">
    <source>
        <dbReference type="EMBL" id="RWS21668.1"/>
    </source>
</evidence>
<sequence length="364" mass="41897">MADRSKPLYLAKSVKELEQILSVNSTSPLIPTKLIDCYLSANLAWLQDDHELAFLLYGHVINYSHSRRIENVDKILSEKQILEVKERIATLKIILEIRYKSIECLEIMDSIDNTINECNTINEDNTIDEFNTINEYNTVQLNNFPPKYNEFSIICWFSKYGKIRNVCFNVEGERGFGYVEFEMPSSAFEAATMENGRKHYGRHITVQRKKEMTPSNNELNTIHLDNLSPKCNKNFIEDLFSKYGKIKKIRFDIDVERGYALIEFELRSSAYNAVSEENGKLYDGHNIIAELAVADRELSCLLTSVKISDCNADCLLNDKSGHKIDKQNVFKKSTDMHVNNVIKNTELTKEDNLSIRKTGENFGE</sequence>
<organism evidence="8 9">
    <name type="scientific">Leptotrombidium deliense</name>
    <dbReference type="NCBI Taxonomy" id="299467"/>
    <lineage>
        <taxon>Eukaryota</taxon>
        <taxon>Metazoa</taxon>
        <taxon>Ecdysozoa</taxon>
        <taxon>Arthropoda</taxon>
        <taxon>Chelicerata</taxon>
        <taxon>Arachnida</taxon>
        <taxon>Acari</taxon>
        <taxon>Acariformes</taxon>
        <taxon>Trombidiformes</taxon>
        <taxon>Prostigmata</taxon>
        <taxon>Anystina</taxon>
        <taxon>Parasitengona</taxon>
        <taxon>Trombiculoidea</taxon>
        <taxon>Trombiculidae</taxon>
        <taxon>Leptotrombidium</taxon>
    </lineage>
</organism>
<dbReference type="SMART" id="SM00361">
    <property type="entry name" value="RRM_1"/>
    <property type="match status" value="2"/>
</dbReference>
<name>A0A443S2A3_9ACAR</name>
<proteinExistence type="predicted"/>
<evidence type="ECO:0000256" key="6">
    <source>
        <dbReference type="PROSITE-ProRule" id="PRU00176"/>
    </source>
</evidence>